<organism evidence="2 4">
    <name type="scientific">Medicago truncatula</name>
    <name type="common">Barrel medic</name>
    <name type="synonym">Medicago tribuloides</name>
    <dbReference type="NCBI Taxonomy" id="3880"/>
    <lineage>
        <taxon>Eukaryota</taxon>
        <taxon>Viridiplantae</taxon>
        <taxon>Streptophyta</taxon>
        <taxon>Embryophyta</taxon>
        <taxon>Tracheophyta</taxon>
        <taxon>Spermatophyta</taxon>
        <taxon>Magnoliopsida</taxon>
        <taxon>eudicotyledons</taxon>
        <taxon>Gunneridae</taxon>
        <taxon>Pentapetalae</taxon>
        <taxon>rosids</taxon>
        <taxon>fabids</taxon>
        <taxon>Fabales</taxon>
        <taxon>Fabaceae</taxon>
        <taxon>Papilionoideae</taxon>
        <taxon>50 kb inversion clade</taxon>
        <taxon>NPAAA clade</taxon>
        <taxon>Hologalegina</taxon>
        <taxon>IRL clade</taxon>
        <taxon>Trifolieae</taxon>
        <taxon>Medicago</taxon>
    </lineage>
</organism>
<keyword evidence="1" id="KW-1133">Transmembrane helix</keyword>
<gene>
    <name evidence="2" type="ordered locus">MTR_8g009550</name>
</gene>
<evidence type="ECO:0000313" key="4">
    <source>
        <dbReference type="Proteomes" id="UP000002051"/>
    </source>
</evidence>
<evidence type="ECO:0000256" key="1">
    <source>
        <dbReference type="SAM" id="Phobius"/>
    </source>
</evidence>
<dbReference type="STRING" id="3880.G7LDH5"/>
<sequence length="87" mass="10146">MNYMLQLYLVNLIWHAAVVHPFAEHIAYFLLFAIPLYTTAITNTASFAGYLAYIDFMNNLGHCNFEFIPKKVFSIFPFLKYTMYTSS</sequence>
<name>G7LDH5_MEDTR</name>
<keyword evidence="1" id="KW-0812">Transmembrane</keyword>
<reference evidence="2 4" key="1">
    <citation type="journal article" date="2011" name="Nature">
        <title>The Medicago genome provides insight into the evolution of rhizobial symbioses.</title>
        <authorList>
            <person name="Young N.D."/>
            <person name="Debelle F."/>
            <person name="Oldroyd G.E."/>
            <person name="Geurts R."/>
            <person name="Cannon S.B."/>
            <person name="Udvardi M.K."/>
            <person name="Benedito V.A."/>
            <person name="Mayer K.F."/>
            <person name="Gouzy J."/>
            <person name="Schoof H."/>
            <person name="Van de Peer Y."/>
            <person name="Proost S."/>
            <person name="Cook D.R."/>
            <person name="Meyers B.C."/>
            <person name="Spannagl M."/>
            <person name="Cheung F."/>
            <person name="De Mita S."/>
            <person name="Krishnakumar V."/>
            <person name="Gundlach H."/>
            <person name="Zhou S."/>
            <person name="Mudge J."/>
            <person name="Bharti A.K."/>
            <person name="Murray J.D."/>
            <person name="Naoumkina M.A."/>
            <person name="Rosen B."/>
            <person name="Silverstein K.A."/>
            <person name="Tang H."/>
            <person name="Rombauts S."/>
            <person name="Zhao P.X."/>
            <person name="Zhou P."/>
            <person name="Barbe V."/>
            <person name="Bardou P."/>
            <person name="Bechner M."/>
            <person name="Bellec A."/>
            <person name="Berger A."/>
            <person name="Berges H."/>
            <person name="Bidwell S."/>
            <person name="Bisseling T."/>
            <person name="Choisne N."/>
            <person name="Couloux A."/>
            <person name="Denny R."/>
            <person name="Deshpande S."/>
            <person name="Dai X."/>
            <person name="Doyle J.J."/>
            <person name="Dudez A.M."/>
            <person name="Farmer A.D."/>
            <person name="Fouteau S."/>
            <person name="Franken C."/>
            <person name="Gibelin C."/>
            <person name="Gish J."/>
            <person name="Goldstein S."/>
            <person name="Gonzalez A.J."/>
            <person name="Green P.J."/>
            <person name="Hallab A."/>
            <person name="Hartog M."/>
            <person name="Hua A."/>
            <person name="Humphray S.J."/>
            <person name="Jeong D.H."/>
            <person name="Jing Y."/>
            <person name="Jocker A."/>
            <person name="Kenton S.M."/>
            <person name="Kim D.J."/>
            <person name="Klee K."/>
            <person name="Lai H."/>
            <person name="Lang C."/>
            <person name="Lin S."/>
            <person name="Macmil S.L."/>
            <person name="Magdelenat G."/>
            <person name="Matthews L."/>
            <person name="McCorrison J."/>
            <person name="Monaghan E.L."/>
            <person name="Mun J.H."/>
            <person name="Najar F.Z."/>
            <person name="Nicholson C."/>
            <person name="Noirot C."/>
            <person name="O'Bleness M."/>
            <person name="Paule C.R."/>
            <person name="Poulain J."/>
            <person name="Prion F."/>
            <person name="Qin B."/>
            <person name="Qu C."/>
            <person name="Retzel E.F."/>
            <person name="Riddle C."/>
            <person name="Sallet E."/>
            <person name="Samain S."/>
            <person name="Samson N."/>
            <person name="Sanders I."/>
            <person name="Saurat O."/>
            <person name="Scarpelli C."/>
            <person name="Schiex T."/>
            <person name="Segurens B."/>
            <person name="Severin A.J."/>
            <person name="Sherrier D.J."/>
            <person name="Shi R."/>
            <person name="Sims S."/>
            <person name="Singer S.R."/>
            <person name="Sinharoy S."/>
            <person name="Sterck L."/>
            <person name="Viollet A."/>
            <person name="Wang B.B."/>
            <person name="Wang K."/>
            <person name="Wang M."/>
            <person name="Wang X."/>
            <person name="Warfsmann J."/>
            <person name="Weissenbach J."/>
            <person name="White D.D."/>
            <person name="White J.D."/>
            <person name="Wiley G.B."/>
            <person name="Wincker P."/>
            <person name="Xing Y."/>
            <person name="Yang L."/>
            <person name="Yao Z."/>
            <person name="Ying F."/>
            <person name="Zhai J."/>
            <person name="Zhou L."/>
            <person name="Zuber A."/>
            <person name="Denarie J."/>
            <person name="Dixon R.A."/>
            <person name="May G.D."/>
            <person name="Schwartz D.C."/>
            <person name="Rogers J."/>
            <person name="Quetier F."/>
            <person name="Town C.D."/>
            <person name="Roe B.A."/>
        </authorList>
    </citation>
    <scope>NUCLEOTIDE SEQUENCE [LARGE SCALE GENOMIC DNA]</scope>
    <source>
        <strain evidence="2">A17</strain>
        <strain evidence="3 4">cv. Jemalong A17</strain>
    </source>
</reference>
<feature type="transmembrane region" description="Helical" evidence="1">
    <location>
        <begin position="7"/>
        <end position="23"/>
    </location>
</feature>
<dbReference type="AlphaFoldDB" id="G7LDH5"/>
<dbReference type="Proteomes" id="UP000002051">
    <property type="component" value="Chromosome 8"/>
</dbReference>
<evidence type="ECO:0000313" key="2">
    <source>
        <dbReference type="EMBL" id="AET01309.1"/>
    </source>
</evidence>
<accession>G7LDH5</accession>
<keyword evidence="1" id="KW-0472">Membrane</keyword>
<dbReference type="HOGENOM" id="CLU_2486839_0_0_1"/>
<reference evidence="3" key="3">
    <citation type="submission" date="2015-04" db="UniProtKB">
        <authorList>
            <consortium name="EnsemblPlants"/>
        </authorList>
    </citation>
    <scope>IDENTIFICATION</scope>
    <source>
        <strain evidence="3">cv. Jemalong A17</strain>
    </source>
</reference>
<feature type="transmembrane region" description="Helical" evidence="1">
    <location>
        <begin position="29"/>
        <end position="53"/>
    </location>
</feature>
<proteinExistence type="predicted"/>
<dbReference type="PaxDb" id="3880-AET01309"/>
<dbReference type="OMA" id="HIVYAML"/>
<dbReference type="EMBL" id="CM001224">
    <property type="protein sequence ID" value="AET01309.1"/>
    <property type="molecule type" value="Genomic_DNA"/>
</dbReference>
<keyword evidence="4" id="KW-1185">Reference proteome</keyword>
<evidence type="ECO:0000313" key="3">
    <source>
        <dbReference type="EnsemblPlants" id="AET01309"/>
    </source>
</evidence>
<dbReference type="EnsemblPlants" id="AET01309">
    <property type="protein sequence ID" value="AET01309"/>
    <property type="gene ID" value="MTR_8g009550"/>
</dbReference>
<protein>
    <submittedName>
        <fullName evidence="2">Fatty acid hydroxylase superfamily protein</fullName>
    </submittedName>
</protein>
<reference evidence="2 4" key="2">
    <citation type="journal article" date="2014" name="BMC Genomics">
        <title>An improved genome release (version Mt4.0) for the model legume Medicago truncatula.</title>
        <authorList>
            <person name="Tang H."/>
            <person name="Krishnakumar V."/>
            <person name="Bidwell S."/>
            <person name="Rosen B."/>
            <person name="Chan A."/>
            <person name="Zhou S."/>
            <person name="Gentzbittel L."/>
            <person name="Childs K.L."/>
            <person name="Yandell M."/>
            <person name="Gundlach H."/>
            <person name="Mayer K.F."/>
            <person name="Schwartz D.C."/>
            <person name="Town C.D."/>
        </authorList>
    </citation>
    <scope>GENOME REANNOTATION</scope>
    <source>
        <strain evidence="3 4">cv. Jemalong A17</strain>
    </source>
</reference>